<proteinExistence type="predicted"/>
<feature type="compositionally biased region" description="Basic residues" evidence="1">
    <location>
        <begin position="690"/>
        <end position="705"/>
    </location>
</feature>
<feature type="region of interest" description="Disordered" evidence="1">
    <location>
        <begin position="727"/>
        <end position="750"/>
    </location>
</feature>
<name>A0A2J7PQI7_9NEOP</name>
<feature type="region of interest" description="Disordered" evidence="1">
    <location>
        <begin position="48"/>
        <end position="71"/>
    </location>
</feature>
<feature type="region of interest" description="Disordered" evidence="1">
    <location>
        <begin position="845"/>
        <end position="867"/>
    </location>
</feature>
<evidence type="ECO:0000313" key="3">
    <source>
        <dbReference type="EMBL" id="PNF18600.1"/>
    </source>
</evidence>
<dbReference type="InterPro" id="IPR039946">
    <property type="entry name" value="ZN839"/>
</dbReference>
<feature type="region of interest" description="Disordered" evidence="1">
    <location>
        <begin position="1062"/>
        <end position="1084"/>
    </location>
</feature>
<gene>
    <name evidence="3" type="ORF">B7P43_G06246</name>
</gene>
<feature type="compositionally biased region" description="Polar residues" evidence="1">
    <location>
        <begin position="796"/>
        <end position="805"/>
    </location>
</feature>
<dbReference type="STRING" id="105785.A0A2J7PQI7"/>
<organism evidence="3 4">
    <name type="scientific">Cryptotermes secundus</name>
    <dbReference type="NCBI Taxonomy" id="105785"/>
    <lineage>
        <taxon>Eukaryota</taxon>
        <taxon>Metazoa</taxon>
        <taxon>Ecdysozoa</taxon>
        <taxon>Arthropoda</taxon>
        <taxon>Hexapoda</taxon>
        <taxon>Insecta</taxon>
        <taxon>Pterygota</taxon>
        <taxon>Neoptera</taxon>
        <taxon>Polyneoptera</taxon>
        <taxon>Dictyoptera</taxon>
        <taxon>Blattodea</taxon>
        <taxon>Blattoidea</taxon>
        <taxon>Termitoidae</taxon>
        <taxon>Kalotermitidae</taxon>
        <taxon>Cryptotermitinae</taxon>
        <taxon>Cryptotermes</taxon>
    </lineage>
</organism>
<dbReference type="PANTHER" id="PTHR16116">
    <property type="entry name" value="ZINC FINGER PROTEIN 839"/>
    <property type="match status" value="1"/>
</dbReference>
<comment type="caution">
    <text evidence="3">The sequence shown here is derived from an EMBL/GenBank/DDBJ whole genome shotgun (WGS) entry which is preliminary data.</text>
</comment>
<reference evidence="3 4" key="1">
    <citation type="submission" date="2017-12" db="EMBL/GenBank/DDBJ databases">
        <title>Hemimetabolous genomes reveal molecular basis of termite eusociality.</title>
        <authorList>
            <person name="Harrison M.C."/>
            <person name="Jongepier E."/>
            <person name="Robertson H.M."/>
            <person name="Arning N."/>
            <person name="Bitard-Feildel T."/>
            <person name="Chao H."/>
            <person name="Childers C.P."/>
            <person name="Dinh H."/>
            <person name="Doddapaneni H."/>
            <person name="Dugan S."/>
            <person name="Gowin J."/>
            <person name="Greiner C."/>
            <person name="Han Y."/>
            <person name="Hu H."/>
            <person name="Hughes D.S.T."/>
            <person name="Huylmans A.-K."/>
            <person name="Kemena C."/>
            <person name="Kremer L.P.M."/>
            <person name="Lee S.L."/>
            <person name="Lopez-Ezquerra A."/>
            <person name="Mallet L."/>
            <person name="Monroy-Kuhn J.M."/>
            <person name="Moser A."/>
            <person name="Murali S.C."/>
            <person name="Muzny D.M."/>
            <person name="Otani S."/>
            <person name="Piulachs M.-D."/>
            <person name="Poelchau M."/>
            <person name="Qu J."/>
            <person name="Schaub F."/>
            <person name="Wada-Katsumata A."/>
            <person name="Worley K.C."/>
            <person name="Xie Q."/>
            <person name="Ylla G."/>
            <person name="Poulsen M."/>
            <person name="Gibbs R.A."/>
            <person name="Schal C."/>
            <person name="Richards S."/>
            <person name="Belles X."/>
            <person name="Korb J."/>
            <person name="Bornberg-Bauer E."/>
        </authorList>
    </citation>
    <scope>NUCLEOTIDE SEQUENCE [LARGE SCALE GENOMIC DNA]</scope>
    <source>
        <tissue evidence="3">Whole body</tissue>
    </source>
</reference>
<feature type="compositionally biased region" description="Basic and acidic residues" evidence="1">
    <location>
        <begin position="1033"/>
        <end position="1046"/>
    </location>
</feature>
<dbReference type="OrthoDB" id="5981545at2759"/>
<dbReference type="PANTHER" id="PTHR16116:SF5">
    <property type="entry name" value="ZINC FINGER PROTEIN 839"/>
    <property type="match status" value="1"/>
</dbReference>
<feature type="compositionally biased region" description="Acidic residues" evidence="1">
    <location>
        <begin position="1546"/>
        <end position="1557"/>
    </location>
</feature>
<dbReference type="Pfam" id="PF15961">
    <property type="entry name" value="DUF4764"/>
    <property type="match status" value="2"/>
</dbReference>
<dbReference type="Proteomes" id="UP000235965">
    <property type="component" value="Unassembled WGS sequence"/>
</dbReference>
<feature type="region of interest" description="Disordered" evidence="1">
    <location>
        <begin position="795"/>
        <end position="829"/>
    </location>
</feature>
<evidence type="ECO:0000313" key="4">
    <source>
        <dbReference type="Proteomes" id="UP000235965"/>
    </source>
</evidence>
<feature type="domain" description="DUF4764" evidence="2">
    <location>
        <begin position="858"/>
        <end position="1152"/>
    </location>
</feature>
<protein>
    <recommendedName>
        <fullName evidence="2">DUF4764 domain-containing protein</fullName>
    </recommendedName>
</protein>
<feature type="domain" description="DUF4764" evidence="2">
    <location>
        <begin position="688"/>
        <end position="831"/>
    </location>
</feature>
<dbReference type="InterPro" id="IPR031885">
    <property type="entry name" value="DUF4764"/>
</dbReference>
<dbReference type="InParanoid" id="A0A2J7PQI7"/>
<feature type="compositionally biased region" description="Low complexity" evidence="1">
    <location>
        <begin position="617"/>
        <end position="631"/>
    </location>
</feature>
<evidence type="ECO:0000259" key="2">
    <source>
        <dbReference type="Pfam" id="PF15961"/>
    </source>
</evidence>
<feature type="compositionally biased region" description="Basic and acidic residues" evidence="1">
    <location>
        <begin position="675"/>
        <end position="689"/>
    </location>
</feature>
<evidence type="ECO:0000256" key="1">
    <source>
        <dbReference type="SAM" id="MobiDB-lite"/>
    </source>
</evidence>
<feature type="region of interest" description="Disordered" evidence="1">
    <location>
        <begin position="1002"/>
        <end position="1046"/>
    </location>
</feature>
<accession>A0A2J7PQI7</accession>
<sequence length="1567" mass="168018">MADDQTSQQTRVLLLNGQTIILQGDAGDNSINEINADLLQQALQEVSTATEDAVEETSDEYNAPVPGTEDGNDNLVAIFQGDQGETHTIQLTVEQAEALGLHFSVDDDKTIEPDISEHAADNNLYISDDSSTQLVYSEEAKQNSSEVMFENELVTNTSCADVVQSSRNVDNNSQMLESSGEGMGVLSSTVSPLISDQNQPITLIPQFVDGQMTYTVKIPEDQDEGSILHNRQFTNIDKELKSGPPAVSLQQTNVGVTLSNITSFARMPLPSVRCSTTTSATIPTVPSVQQSVSLPISSLQQPVNEPVSSVQQPVSAPLSSVQQTVSLSNYQCSRMSTSDMSAEKQTKVSYVILPGNNTSTSSSLTTKCSDTPLGRLSSSFVSSGRNQSINPNSLESASLKNAVSLPLVLSTTNSAIPTQVVADTNSSPLVSSSSSILAPVATSTSAPGGMIRVVAGGATNRTLQSVINNNTNKLTSILAPSSGRLIASASNVTTAPKIVSITPSSVSKTPTMATPEVSNMVSAVLTRMPVPNFNSAKPLGSSENPIQLVQHGQTFHSVQSLTQEQLRQIATVLQQQHLESAPRTKNVVYDAETNTRIIYRVVYPEDLDLRDPRSPDSKGTGLNTSLGSGSSRGRGRRGRPPKSNMRGGPGRGLDGSSGRRVGVNAGSGDMDFDEDRLVLDDTAKGERKKQLARTRSGRLSRPPRHMVKDYKRLHHLDFADADLDDSDGGYSDYQMSEHEAEDPPEKADSKELLPGLAVPKRKISSHFRCPTCQKIYLGYSRMSRHFEMYPDHGNAEQLQMPNRTGNSSNNNDNNEEEQTPTNSEPSDTAKVGMAVKSTGLNGLVCTGTGRRRGKRRGPWAYTTPEARSQKRKGKLREVLATCEANELAEVAGPAVAGVLSLWDLLLLRVEAVRAEESYVVTLCDELQALLEKVRAVASEILKPQDVKADSKEQQLQLQDKVLCTTLGVASGTYLVDNHKLQHFTGARLPPDEQAVKRMRMDIQNDEEVENEGRETGSVTANRDMTEESGVNSGRDDDHVPKNKDTDCPEVLSALTLVAKSAVGQGSKRDQSLAPARTSGDDGSKAIAEVTKSEVFLLSGKSSDTCAKPASGSAGHIIDSSTRLQQSDHPSEFPNCEQQTQDYQTVDDIVNERLKNLTGGSNLVDFSEAVPMSTVSASSTNISKPSIVSSQDLMDRLGQFRSLRLPSDITSNAVSSFDPEIALAAMGEGEPDSVNASNQHFPSTLQQMEAVPSDSGSSFDPEVALVAMGEGEQSTSVQLQHTRYQEIDNVPNGSTFTPEDALVVMGEGEHSPVAGATLPQFHNTLPHMADITNDARPSFDPEIALAAMGEGEQVTDGGPTENQFQSALPQINMNMSGSTGTPFDPDAALAALDERDKSANEIENQFSSVGNVSGNSYSSGMDLGDTGDNESNKSVPRCTENVTHVSRFDPNMALVAMEEEHTITANESAHIPYEPPLPQTSTSGEQGSSFDPEIALAAIGDGESVQTCTSSQRPHARVPIVNTGSFQLHCGPDLGLADTSMDVSLDESGPEIDFEALSEEFSRNTRHR</sequence>
<keyword evidence="4" id="KW-1185">Reference proteome</keyword>
<feature type="region of interest" description="Disordered" evidence="1">
    <location>
        <begin position="608"/>
        <end position="705"/>
    </location>
</feature>
<feature type="region of interest" description="Disordered" evidence="1">
    <location>
        <begin position="1546"/>
        <end position="1567"/>
    </location>
</feature>
<dbReference type="EMBL" id="NEVH01022636">
    <property type="protein sequence ID" value="PNF18600.1"/>
    <property type="molecule type" value="Genomic_DNA"/>
</dbReference>
<feature type="compositionally biased region" description="Basic and acidic residues" evidence="1">
    <location>
        <begin position="735"/>
        <end position="750"/>
    </location>
</feature>